<comment type="caution">
    <text evidence="1">The sequence shown here is derived from an EMBL/GenBank/DDBJ whole genome shotgun (WGS) entry which is preliminary data.</text>
</comment>
<organism evidence="1 2">
    <name type="scientific">Melastoma candidum</name>
    <dbReference type="NCBI Taxonomy" id="119954"/>
    <lineage>
        <taxon>Eukaryota</taxon>
        <taxon>Viridiplantae</taxon>
        <taxon>Streptophyta</taxon>
        <taxon>Embryophyta</taxon>
        <taxon>Tracheophyta</taxon>
        <taxon>Spermatophyta</taxon>
        <taxon>Magnoliopsida</taxon>
        <taxon>eudicotyledons</taxon>
        <taxon>Gunneridae</taxon>
        <taxon>Pentapetalae</taxon>
        <taxon>rosids</taxon>
        <taxon>malvids</taxon>
        <taxon>Myrtales</taxon>
        <taxon>Melastomataceae</taxon>
        <taxon>Melastomatoideae</taxon>
        <taxon>Melastomateae</taxon>
        <taxon>Melastoma</taxon>
    </lineage>
</organism>
<evidence type="ECO:0000313" key="1">
    <source>
        <dbReference type="EMBL" id="KAI4312960.1"/>
    </source>
</evidence>
<gene>
    <name evidence="1" type="ORF">MLD38_037744</name>
</gene>
<dbReference type="EMBL" id="CM042890">
    <property type="protein sequence ID" value="KAI4312960.1"/>
    <property type="molecule type" value="Genomic_DNA"/>
</dbReference>
<accession>A0ACB9LNL5</accession>
<name>A0ACB9LNL5_9MYRT</name>
<protein>
    <submittedName>
        <fullName evidence="1">Uncharacterized protein</fullName>
    </submittedName>
</protein>
<keyword evidence="2" id="KW-1185">Reference proteome</keyword>
<sequence length="91" mass="10301">MMGRTITSKFWGFHYIVIVIITCFLIFKLFRTFAKKRLPSARPFAGLRWEGSPDLWNFCHIIARQFPGIGSPSFAVGGFIDGSPCGQCRLN</sequence>
<proteinExistence type="predicted"/>
<reference evidence="2" key="1">
    <citation type="journal article" date="2023" name="Front. Plant Sci.">
        <title>Chromosomal-level genome assembly of Melastoma candidum provides insights into trichome evolution.</title>
        <authorList>
            <person name="Zhong Y."/>
            <person name="Wu W."/>
            <person name="Sun C."/>
            <person name="Zou P."/>
            <person name="Liu Y."/>
            <person name="Dai S."/>
            <person name="Zhou R."/>
        </authorList>
    </citation>
    <scope>NUCLEOTIDE SEQUENCE [LARGE SCALE GENOMIC DNA]</scope>
</reference>
<dbReference type="Proteomes" id="UP001057402">
    <property type="component" value="Chromosome 11"/>
</dbReference>
<evidence type="ECO:0000313" key="2">
    <source>
        <dbReference type="Proteomes" id="UP001057402"/>
    </source>
</evidence>